<keyword evidence="1" id="KW-1133">Transmembrane helix</keyword>
<dbReference type="Proteomes" id="UP000552097">
    <property type="component" value="Unassembled WGS sequence"/>
</dbReference>
<evidence type="ECO:0000313" key="3">
    <source>
        <dbReference type="Proteomes" id="UP000552097"/>
    </source>
</evidence>
<evidence type="ECO:0008006" key="4">
    <source>
        <dbReference type="Google" id="ProtNLM"/>
    </source>
</evidence>
<feature type="transmembrane region" description="Helical" evidence="1">
    <location>
        <begin position="162"/>
        <end position="181"/>
    </location>
</feature>
<feature type="transmembrane region" description="Helical" evidence="1">
    <location>
        <begin position="46"/>
        <end position="78"/>
    </location>
</feature>
<feature type="transmembrane region" description="Helical" evidence="1">
    <location>
        <begin position="90"/>
        <end position="110"/>
    </location>
</feature>
<keyword evidence="1" id="KW-0812">Transmembrane</keyword>
<dbReference type="Pfam" id="PF13687">
    <property type="entry name" value="DUF4153"/>
    <property type="match status" value="1"/>
</dbReference>
<feature type="transmembrane region" description="Helical" evidence="1">
    <location>
        <begin position="246"/>
        <end position="268"/>
    </location>
</feature>
<feature type="transmembrane region" description="Helical" evidence="1">
    <location>
        <begin position="125"/>
        <end position="150"/>
    </location>
</feature>
<dbReference type="AlphaFoldDB" id="A0A7W9M376"/>
<organism evidence="2 3">
    <name type="scientific">Saccharothrix ecbatanensis</name>
    <dbReference type="NCBI Taxonomy" id="1105145"/>
    <lineage>
        <taxon>Bacteria</taxon>
        <taxon>Bacillati</taxon>
        <taxon>Actinomycetota</taxon>
        <taxon>Actinomycetes</taxon>
        <taxon>Pseudonocardiales</taxon>
        <taxon>Pseudonocardiaceae</taxon>
        <taxon>Saccharothrix</taxon>
    </lineage>
</organism>
<accession>A0A7W9M376</accession>
<feature type="transmembrane region" description="Helical" evidence="1">
    <location>
        <begin position="201"/>
        <end position="225"/>
    </location>
</feature>
<dbReference type="InterPro" id="IPR025291">
    <property type="entry name" value="DUF4153"/>
</dbReference>
<comment type="caution">
    <text evidence="2">The sequence shown here is derived from an EMBL/GenBank/DDBJ whole genome shotgun (WGS) entry which is preliminary data.</text>
</comment>
<dbReference type="RefSeq" id="WP_184924522.1">
    <property type="nucleotide sequence ID" value="NZ_JACHMO010000001.1"/>
</dbReference>
<proteinExistence type="predicted"/>
<reference evidence="2 3" key="1">
    <citation type="submission" date="2020-08" db="EMBL/GenBank/DDBJ databases">
        <title>Sequencing the genomes of 1000 actinobacteria strains.</title>
        <authorList>
            <person name="Klenk H.-P."/>
        </authorList>
    </citation>
    <scope>NUCLEOTIDE SEQUENCE [LARGE SCALE GENOMIC DNA]</scope>
    <source>
        <strain evidence="2 3">DSM 45486</strain>
    </source>
</reference>
<evidence type="ECO:0000313" key="2">
    <source>
        <dbReference type="EMBL" id="MBB5805765.1"/>
    </source>
</evidence>
<keyword evidence="1" id="KW-0472">Membrane</keyword>
<dbReference type="EMBL" id="JACHMO010000001">
    <property type="protein sequence ID" value="MBB5805765.1"/>
    <property type="molecule type" value="Genomic_DNA"/>
</dbReference>
<feature type="transmembrane region" description="Helical" evidence="1">
    <location>
        <begin position="314"/>
        <end position="335"/>
    </location>
</feature>
<feature type="transmembrane region" description="Helical" evidence="1">
    <location>
        <begin position="280"/>
        <end position="302"/>
    </location>
</feature>
<name>A0A7W9M376_9PSEU</name>
<gene>
    <name evidence="2" type="ORF">F4560_005533</name>
</gene>
<sequence>MSPNRALLTCAAAGIGGAVLLPDGPGLGWSLTAAVVFALLRKVRPVWAVLSVALFAVGAFVAAEWLFVLCALAGCAAGSLAVVGGRTARGLVFGAGAVPVATVWALPWVARGVKERGTPPMTRPILVTVGLLLVFVPLLAGADAAFADLLSFVIPEESAGRPITLFLSVAFLTVGACYLLASPVDLDGTAVLPRTVARRDWVLPVGALVLLFAAFVAVQITTLFAGDEHVITTADLTYADHARGGFWQLLAVTVLTLCVIAMVARLAQLDSPTDRQWLRVLLGALSVLTLVIVASALTRMWLYQQAYGFTVLRVLVSACELWLGVVYLLVLAAGVRLEGAWLARAVVGTGFAALLGLAALNPDRFIAERNIERWHATYKIDIRYLSRLSDDAVPALASLPPELRDCALAYRRVPADDWRAWNLGRQNARTTLAEIENLWCTRSER</sequence>
<protein>
    <recommendedName>
        <fullName evidence="4">DUF4173 domain-containing protein</fullName>
    </recommendedName>
</protein>
<keyword evidence="3" id="KW-1185">Reference proteome</keyword>
<feature type="transmembrane region" description="Helical" evidence="1">
    <location>
        <begin position="341"/>
        <end position="360"/>
    </location>
</feature>
<evidence type="ECO:0000256" key="1">
    <source>
        <dbReference type="SAM" id="Phobius"/>
    </source>
</evidence>